<dbReference type="OrthoDB" id="7203640at2"/>
<protein>
    <submittedName>
        <fullName evidence="1">Glycosyl transferase family 2</fullName>
    </submittedName>
</protein>
<keyword evidence="1" id="KW-0808">Transferase</keyword>
<dbReference type="AlphaFoldDB" id="A0A1N7MC03"/>
<keyword evidence="2" id="KW-1185">Reference proteome</keyword>
<dbReference type="EMBL" id="FTOQ01000004">
    <property type="protein sequence ID" value="SIS83656.1"/>
    <property type="molecule type" value="Genomic_DNA"/>
</dbReference>
<dbReference type="Pfam" id="PF13704">
    <property type="entry name" value="Glyco_tranf_2_4"/>
    <property type="match status" value="1"/>
</dbReference>
<dbReference type="RefSeq" id="WP_076447541.1">
    <property type="nucleotide sequence ID" value="NZ_FTOQ01000004.1"/>
</dbReference>
<organism evidence="1 2">
    <name type="scientific">Roseivivax lentus</name>
    <dbReference type="NCBI Taxonomy" id="633194"/>
    <lineage>
        <taxon>Bacteria</taxon>
        <taxon>Pseudomonadati</taxon>
        <taxon>Pseudomonadota</taxon>
        <taxon>Alphaproteobacteria</taxon>
        <taxon>Rhodobacterales</taxon>
        <taxon>Roseobacteraceae</taxon>
        <taxon>Roseivivax</taxon>
    </lineage>
</organism>
<dbReference type="GO" id="GO:0016740">
    <property type="term" value="F:transferase activity"/>
    <property type="evidence" value="ECO:0007669"/>
    <property type="project" value="UniProtKB-KW"/>
</dbReference>
<accession>A0A1N7MC03</accession>
<evidence type="ECO:0000313" key="2">
    <source>
        <dbReference type="Proteomes" id="UP000186684"/>
    </source>
</evidence>
<name>A0A1N7MC03_9RHOB</name>
<sequence>MRWGVVTTVAEPPALLAAFVAHYAQLGAGAIRLYFDRPDPEAAALIAQVTGVEVIDADAAFYSEELGLRGKPAQLNRKQRFNADHAMRTMEVDWLLHVDADEFLAAEDFAAELAAQPPDVDSLHIANGERAWIAGQAPQTIFDGVLRWPVAGPRRRIRRILGAEVAEFTDRGFCGHLWGKSVTRTGRGLKLGLHKPRRDPPAHQVAAKAAKLCHFDGLTRRHWVAKLMRYAELGMYAEPKGPHRCRHAQVAHVKNAGSDPAAAFALHDMIRVIPEDVAEGWREAGLIEAMPCDPAGAARALFGDAVDLSPEAFDAVLSQKETRAPGDARLIADPS</sequence>
<proteinExistence type="predicted"/>
<dbReference type="STRING" id="633194.SAMN05421759_104180"/>
<dbReference type="Proteomes" id="UP000186684">
    <property type="component" value="Unassembled WGS sequence"/>
</dbReference>
<evidence type="ECO:0000313" key="1">
    <source>
        <dbReference type="EMBL" id="SIS83656.1"/>
    </source>
</evidence>
<gene>
    <name evidence="1" type="ORF">SAMN05421759_104180</name>
</gene>
<reference evidence="2" key="1">
    <citation type="submission" date="2017-01" db="EMBL/GenBank/DDBJ databases">
        <authorList>
            <person name="Varghese N."/>
            <person name="Submissions S."/>
        </authorList>
    </citation>
    <scope>NUCLEOTIDE SEQUENCE [LARGE SCALE GENOMIC DNA]</scope>
    <source>
        <strain evidence="2">DSM 29430</strain>
    </source>
</reference>